<keyword evidence="4" id="KW-0804">Transcription</keyword>
<evidence type="ECO:0000313" key="8">
    <source>
        <dbReference type="Proteomes" id="UP001220324"/>
    </source>
</evidence>
<protein>
    <recommendedName>
        <fullName evidence="9">Transcription factor domain-containing protein</fullName>
    </recommendedName>
</protein>
<accession>A0AAD6D3I1</accession>
<evidence type="ECO:0000256" key="2">
    <source>
        <dbReference type="ARBA" id="ARBA00023015"/>
    </source>
</evidence>
<sequence>MAFVASTFSPGYSSTRLALFPHMLRMLEHANDISNNTQDENWTLLQALAVLYSYPSVAAVSGQGPEKKLSLWAVKSAVETCAMQLSLHHSIEDLKMCAQSPGPDISSSLPYRRSFYWIWLFVKSRHHSVMTRTPPTIRSDSTITTTLDILPHLDSQPGVRRVLAEAALHHQWDKAARPDTDLAEWWCVPRYTKDIGTLSELLDNAENLLQEWGATWLQPYDSNTPSSDDSSLQDPFVFANSITAFMGILTRFSIVSIAAPIVSHQLMAKTGLTTFPSSTAHSPELSAFLKCVLKSSDAANRCCDAIIELKPASREALRYMPDYGFTMITLCCLHLVYAFNMCPDSPTLRGYLTTVEQVANIMMDLSVRCNTCPKVYGEHILLQLRTTTRNRESSTENSNGDQSMANTDTGPALGVPDAHAWSQVRSIAGSNYPMDSLFPASTPNEDWPTAAFNSDHLLRSNSGLLDLLNIFPDSLLHTSINSL</sequence>
<dbReference type="GO" id="GO:0005634">
    <property type="term" value="C:nucleus"/>
    <property type="evidence" value="ECO:0007669"/>
    <property type="project" value="UniProtKB-SubCell"/>
</dbReference>
<feature type="compositionally biased region" description="Polar residues" evidence="6">
    <location>
        <begin position="400"/>
        <end position="409"/>
    </location>
</feature>
<dbReference type="GO" id="GO:0000976">
    <property type="term" value="F:transcription cis-regulatory region binding"/>
    <property type="evidence" value="ECO:0007669"/>
    <property type="project" value="TreeGrafter"/>
</dbReference>
<keyword evidence="3" id="KW-0238">DNA-binding</keyword>
<evidence type="ECO:0000256" key="6">
    <source>
        <dbReference type="SAM" id="MobiDB-lite"/>
    </source>
</evidence>
<comment type="subcellular location">
    <subcellularLocation>
        <location evidence="1">Nucleus</location>
    </subcellularLocation>
</comment>
<evidence type="ECO:0000256" key="1">
    <source>
        <dbReference type="ARBA" id="ARBA00004123"/>
    </source>
</evidence>
<dbReference type="PANTHER" id="PTHR31845:SF17">
    <property type="entry name" value="ZN(II)2CYS6 TRANSCRIPTION FACTOR (EUROFUNG)"/>
    <property type="match status" value="1"/>
</dbReference>
<keyword evidence="8" id="KW-1185">Reference proteome</keyword>
<gene>
    <name evidence="7" type="ORF">N7494_002202</name>
</gene>
<evidence type="ECO:0000256" key="4">
    <source>
        <dbReference type="ARBA" id="ARBA00023163"/>
    </source>
</evidence>
<dbReference type="PANTHER" id="PTHR31845">
    <property type="entry name" value="FINGER DOMAIN PROTEIN, PUTATIVE-RELATED"/>
    <property type="match status" value="1"/>
</dbReference>
<keyword evidence="2" id="KW-0805">Transcription regulation</keyword>
<reference evidence="7 8" key="1">
    <citation type="journal article" date="2023" name="IMA Fungus">
        <title>Comparative genomic study of the Penicillium genus elucidates a diverse pangenome and 15 lateral gene transfer events.</title>
        <authorList>
            <person name="Petersen C."/>
            <person name="Sorensen T."/>
            <person name="Nielsen M.R."/>
            <person name="Sondergaard T.E."/>
            <person name="Sorensen J.L."/>
            <person name="Fitzpatrick D.A."/>
            <person name="Frisvad J.C."/>
            <person name="Nielsen K.L."/>
        </authorList>
    </citation>
    <scope>NUCLEOTIDE SEQUENCE [LARGE SCALE GENOMIC DNA]</scope>
    <source>
        <strain evidence="7 8">IBT 35679</strain>
    </source>
</reference>
<dbReference type="Proteomes" id="UP001220324">
    <property type="component" value="Unassembled WGS sequence"/>
</dbReference>
<evidence type="ECO:0000256" key="5">
    <source>
        <dbReference type="ARBA" id="ARBA00023242"/>
    </source>
</evidence>
<organism evidence="7 8">
    <name type="scientific">Penicillium frequentans</name>
    <dbReference type="NCBI Taxonomy" id="3151616"/>
    <lineage>
        <taxon>Eukaryota</taxon>
        <taxon>Fungi</taxon>
        <taxon>Dikarya</taxon>
        <taxon>Ascomycota</taxon>
        <taxon>Pezizomycotina</taxon>
        <taxon>Eurotiomycetes</taxon>
        <taxon>Eurotiomycetidae</taxon>
        <taxon>Eurotiales</taxon>
        <taxon>Aspergillaceae</taxon>
        <taxon>Penicillium</taxon>
    </lineage>
</organism>
<proteinExistence type="predicted"/>
<dbReference type="GO" id="GO:0000981">
    <property type="term" value="F:DNA-binding transcription factor activity, RNA polymerase II-specific"/>
    <property type="evidence" value="ECO:0007669"/>
    <property type="project" value="TreeGrafter"/>
</dbReference>
<comment type="caution">
    <text evidence="7">The sequence shown here is derived from an EMBL/GenBank/DDBJ whole genome shotgun (WGS) entry which is preliminary data.</text>
</comment>
<name>A0AAD6D3I1_9EURO</name>
<evidence type="ECO:0000313" key="7">
    <source>
        <dbReference type="EMBL" id="KAJ5552824.1"/>
    </source>
</evidence>
<dbReference type="InterPro" id="IPR051089">
    <property type="entry name" value="prtT"/>
</dbReference>
<evidence type="ECO:0008006" key="9">
    <source>
        <dbReference type="Google" id="ProtNLM"/>
    </source>
</evidence>
<evidence type="ECO:0000256" key="3">
    <source>
        <dbReference type="ARBA" id="ARBA00023125"/>
    </source>
</evidence>
<feature type="region of interest" description="Disordered" evidence="6">
    <location>
        <begin position="387"/>
        <end position="409"/>
    </location>
</feature>
<keyword evidence="5" id="KW-0539">Nucleus</keyword>
<dbReference type="AlphaFoldDB" id="A0AAD6D3I1"/>
<dbReference type="EMBL" id="JAQIZZ010000002">
    <property type="protein sequence ID" value="KAJ5552824.1"/>
    <property type="molecule type" value="Genomic_DNA"/>
</dbReference>